<evidence type="ECO:0000256" key="12">
    <source>
        <dbReference type="PIRSR" id="PIRSR001461-1"/>
    </source>
</evidence>
<comment type="cofactor">
    <cofactor evidence="5">
        <name>Fe(2+)</name>
        <dbReference type="ChEBI" id="CHEBI:29033"/>
    </cofactor>
</comment>
<comment type="catalytic activity">
    <reaction evidence="1 10 11">
        <text>D-ribulose 5-phosphate = D-xylulose 5-phosphate</text>
        <dbReference type="Rhea" id="RHEA:13677"/>
        <dbReference type="ChEBI" id="CHEBI:57737"/>
        <dbReference type="ChEBI" id="CHEBI:58121"/>
        <dbReference type="EC" id="5.1.3.1"/>
    </reaction>
</comment>
<dbReference type="FunFam" id="3.20.20.70:FF:000004">
    <property type="entry name" value="Ribulose-phosphate 3-epimerase"/>
    <property type="match status" value="1"/>
</dbReference>
<feature type="binding site" evidence="14">
    <location>
        <position position="177"/>
    </location>
    <ligand>
        <name>substrate</name>
    </ligand>
</feature>
<dbReference type="STRING" id="1121328.JWYL7_0682"/>
<dbReference type="PATRIC" id="fig|1121328.3.peg.686"/>
<comment type="cofactor">
    <cofactor evidence="2">
        <name>Mn(2+)</name>
        <dbReference type="ChEBI" id="CHEBI:29035"/>
    </cofactor>
</comment>
<evidence type="ECO:0000256" key="8">
    <source>
        <dbReference type="ARBA" id="ARBA00022723"/>
    </source>
</evidence>
<dbReference type="InterPro" id="IPR026019">
    <property type="entry name" value="Ribul_P_3_epim"/>
</dbReference>
<dbReference type="Gene3D" id="3.20.20.70">
    <property type="entry name" value="Aldolase class I"/>
    <property type="match status" value="1"/>
</dbReference>
<feature type="binding site" evidence="10">
    <location>
        <begin position="175"/>
        <end position="177"/>
    </location>
    <ligand>
        <name>substrate</name>
    </ligand>
</feature>
<dbReference type="InterPro" id="IPR011060">
    <property type="entry name" value="RibuloseP-bd_barrel"/>
</dbReference>
<keyword evidence="9 10" id="KW-0413">Isomerase</keyword>
<dbReference type="SUPFAM" id="SSF51366">
    <property type="entry name" value="Ribulose-phoshate binding barrel"/>
    <property type="match status" value="1"/>
</dbReference>
<reference evidence="15 17" key="1">
    <citation type="submission" date="2016-02" db="EMBL/GenBank/DDBJ databases">
        <title>Draft genome sequence for Clostridium paradoxum JW-YL-7.</title>
        <authorList>
            <person name="Utturkar S.M."/>
            <person name="Lancaster A."/>
            <person name="Poole F.L."/>
            <person name="Adams M.W."/>
            <person name="Brown S.D."/>
        </authorList>
    </citation>
    <scope>NUCLEOTIDE SEQUENCE [LARGE SCALE GENOMIC DNA]</scope>
    <source>
        <strain evidence="15 17">JW-YL-7</strain>
    </source>
</reference>
<evidence type="ECO:0000256" key="6">
    <source>
        <dbReference type="ARBA" id="ARBA00009541"/>
    </source>
</evidence>
<keyword evidence="13" id="KW-0862">Zinc</keyword>
<dbReference type="PIRSF" id="PIRSF001461">
    <property type="entry name" value="RPE"/>
    <property type="match status" value="1"/>
</dbReference>
<feature type="binding site" evidence="10 14">
    <location>
        <begin position="142"/>
        <end position="145"/>
    </location>
    <ligand>
        <name>substrate</name>
    </ligand>
</feature>
<evidence type="ECO:0000256" key="1">
    <source>
        <dbReference type="ARBA" id="ARBA00001782"/>
    </source>
</evidence>
<dbReference type="EMBL" id="FRBG01000008">
    <property type="protein sequence ID" value="SHK96160.1"/>
    <property type="molecule type" value="Genomic_DNA"/>
</dbReference>
<evidence type="ECO:0000256" key="4">
    <source>
        <dbReference type="ARBA" id="ARBA00001947"/>
    </source>
</evidence>
<evidence type="ECO:0000256" key="10">
    <source>
        <dbReference type="HAMAP-Rule" id="MF_02227"/>
    </source>
</evidence>
<evidence type="ECO:0000313" key="17">
    <source>
        <dbReference type="Proteomes" id="UP000092605"/>
    </source>
</evidence>
<feature type="active site" description="Proton acceptor" evidence="10 12">
    <location>
        <position position="35"/>
    </location>
</feature>
<dbReference type="Proteomes" id="UP000323392">
    <property type="component" value="Unassembled WGS sequence"/>
</dbReference>
<feature type="binding site" evidence="10 13">
    <location>
        <position position="175"/>
    </location>
    <ligand>
        <name>a divalent metal cation</name>
        <dbReference type="ChEBI" id="CHEBI:60240"/>
    </ligand>
</feature>
<evidence type="ECO:0000256" key="11">
    <source>
        <dbReference type="PIRNR" id="PIRNR001461"/>
    </source>
</evidence>
<keyword evidence="18" id="KW-1185">Reference proteome</keyword>
<dbReference type="InterPro" id="IPR000056">
    <property type="entry name" value="Ribul_P_3_epim-like"/>
</dbReference>
<dbReference type="PANTHER" id="PTHR11749">
    <property type="entry name" value="RIBULOSE-5-PHOSPHATE-3-EPIMERASE"/>
    <property type="match status" value="1"/>
</dbReference>
<gene>
    <name evidence="10" type="primary">rpe</name>
    <name evidence="15" type="ORF">JWYL7_0682</name>
    <name evidence="16" type="ORF">SAMN05661008_01200</name>
</gene>
<dbReference type="CDD" id="cd00429">
    <property type="entry name" value="RPE"/>
    <property type="match status" value="1"/>
</dbReference>
<feature type="binding site" evidence="10 14">
    <location>
        <position position="66"/>
    </location>
    <ligand>
        <name>substrate</name>
    </ligand>
</feature>
<evidence type="ECO:0000256" key="3">
    <source>
        <dbReference type="ARBA" id="ARBA00001941"/>
    </source>
</evidence>
<feature type="active site" description="Proton donor" evidence="10 12">
    <location>
        <position position="175"/>
    </location>
</feature>
<accession>A0A150FPR2</accession>
<dbReference type="GO" id="GO:0005737">
    <property type="term" value="C:cytoplasm"/>
    <property type="evidence" value="ECO:0007669"/>
    <property type="project" value="UniProtKB-ARBA"/>
</dbReference>
<comment type="cofactor">
    <cofactor evidence="10 13">
        <name>a divalent metal cation</name>
        <dbReference type="ChEBI" id="CHEBI:60240"/>
    </cofactor>
    <text evidence="10 13">Binds 1 divalent metal cation per subunit.</text>
</comment>
<protein>
    <recommendedName>
        <fullName evidence="7 10">Ribulose-phosphate 3-epimerase</fullName>
        <ecNumber evidence="7 10">5.1.3.1</ecNumber>
    </recommendedName>
</protein>
<dbReference type="GO" id="GO:0046872">
    <property type="term" value="F:metal ion binding"/>
    <property type="evidence" value="ECO:0007669"/>
    <property type="project" value="UniProtKB-UniRule"/>
</dbReference>
<comment type="pathway">
    <text evidence="10">Carbohydrate degradation.</text>
</comment>
<comment type="caution">
    <text evidence="15">The sequence shown here is derived from an EMBL/GenBank/DDBJ whole genome shotgun (WGS) entry which is preliminary data.</text>
</comment>
<dbReference type="EC" id="5.1.3.1" evidence="7 10"/>
<name>A0A150FPR2_CLOPD</name>
<comment type="function">
    <text evidence="10">Catalyzes the reversible epimerization of D-ribulose 5-phosphate to D-xylulose 5-phosphate.</text>
</comment>
<dbReference type="AlphaFoldDB" id="A0A150FPR2"/>
<feature type="binding site" evidence="10 14">
    <location>
        <position position="8"/>
    </location>
    <ligand>
        <name>substrate</name>
    </ligand>
</feature>
<dbReference type="PROSITE" id="PS01085">
    <property type="entry name" value="RIBUL_P_3_EPIMER_1"/>
    <property type="match status" value="1"/>
</dbReference>
<sequence length="224" mass="24665">MIMKLAPSILSANFAKLLEDVKKVENAGCEYLHIDVMDGHFVPNITLGPALVKSLREDVNMVFDVHLMIENPDMYIKEFALAGADIITVHQEACTHLHRTIQNIKACGKKVGVALNPATPIETIKHVIQDVDMVLIMTVNPGFGGQSFIEEMICKIKELKSLIDSKKLNIDIQVDGGINPDNVSKVIKAGANVVVAGSAIFNSENIQQTVKKFRENAISKEVRY</sequence>
<feature type="binding site" evidence="10 13">
    <location>
        <position position="33"/>
    </location>
    <ligand>
        <name>a divalent metal cation</name>
        <dbReference type="ChEBI" id="CHEBI:60240"/>
    </ligand>
</feature>
<comment type="cofactor">
    <cofactor evidence="3">
        <name>Co(2+)</name>
        <dbReference type="ChEBI" id="CHEBI:48828"/>
    </cofactor>
</comment>
<evidence type="ECO:0000313" key="18">
    <source>
        <dbReference type="Proteomes" id="UP000323392"/>
    </source>
</evidence>
<evidence type="ECO:0000256" key="14">
    <source>
        <dbReference type="PIRSR" id="PIRSR001461-3"/>
    </source>
</evidence>
<dbReference type="InterPro" id="IPR013785">
    <property type="entry name" value="Aldolase_TIM"/>
</dbReference>
<organism evidence="15 17">
    <name type="scientific">Alkalithermobacter thermoalcaliphilus JW-YL-7 = DSM 7308</name>
    <dbReference type="NCBI Taxonomy" id="1121328"/>
    <lineage>
        <taxon>Bacteria</taxon>
        <taxon>Bacillati</taxon>
        <taxon>Bacillota</taxon>
        <taxon>Clostridia</taxon>
        <taxon>Peptostreptococcales</taxon>
        <taxon>Tepidibacteraceae</taxon>
        <taxon>Alkalithermobacter</taxon>
    </lineage>
</organism>
<dbReference type="NCBIfam" id="NF004076">
    <property type="entry name" value="PRK05581.1-4"/>
    <property type="match status" value="1"/>
</dbReference>
<keyword evidence="13" id="KW-0170">Cobalt</keyword>
<feature type="binding site" evidence="10 13">
    <location>
        <position position="66"/>
    </location>
    <ligand>
        <name>a divalent metal cation</name>
        <dbReference type="ChEBI" id="CHEBI:60240"/>
    </ligand>
</feature>
<evidence type="ECO:0000256" key="13">
    <source>
        <dbReference type="PIRSR" id="PIRSR001461-2"/>
    </source>
</evidence>
<dbReference type="GO" id="GO:0019323">
    <property type="term" value="P:pentose catabolic process"/>
    <property type="evidence" value="ECO:0007669"/>
    <property type="project" value="UniProtKB-UniRule"/>
</dbReference>
<keyword evidence="10 11" id="KW-0119">Carbohydrate metabolism</keyword>
<dbReference type="GO" id="GO:0006098">
    <property type="term" value="P:pentose-phosphate shunt"/>
    <property type="evidence" value="ECO:0007669"/>
    <property type="project" value="UniProtKB-UniRule"/>
</dbReference>
<proteinExistence type="inferred from homology"/>
<evidence type="ECO:0000313" key="15">
    <source>
        <dbReference type="EMBL" id="KXZ39607.1"/>
    </source>
</evidence>
<evidence type="ECO:0000256" key="9">
    <source>
        <dbReference type="ARBA" id="ARBA00023235"/>
    </source>
</evidence>
<evidence type="ECO:0000256" key="5">
    <source>
        <dbReference type="ARBA" id="ARBA00001954"/>
    </source>
</evidence>
<evidence type="ECO:0000256" key="2">
    <source>
        <dbReference type="ARBA" id="ARBA00001936"/>
    </source>
</evidence>
<comment type="similarity">
    <text evidence="6 10 11">Belongs to the ribulose-phosphate 3-epimerase family.</text>
</comment>
<reference evidence="16 18" key="2">
    <citation type="submission" date="2016-11" db="EMBL/GenBank/DDBJ databases">
        <authorList>
            <person name="Varghese N."/>
            <person name="Submissions S."/>
        </authorList>
    </citation>
    <scope>NUCLEOTIDE SEQUENCE [LARGE SCALE GENOMIC DNA]</scope>
    <source>
        <strain evidence="16 18">DSM 7308</strain>
    </source>
</reference>
<dbReference type="Proteomes" id="UP000092605">
    <property type="component" value="Unassembled WGS sequence"/>
</dbReference>
<dbReference type="GO" id="GO:0004750">
    <property type="term" value="F:D-ribulose-phosphate 3-epimerase activity"/>
    <property type="evidence" value="ECO:0007669"/>
    <property type="project" value="UniProtKB-UniRule"/>
</dbReference>
<dbReference type="EMBL" id="LSFY01000001">
    <property type="protein sequence ID" value="KXZ39607.1"/>
    <property type="molecule type" value="Genomic_DNA"/>
</dbReference>
<comment type="cofactor">
    <cofactor evidence="4">
        <name>Zn(2+)</name>
        <dbReference type="ChEBI" id="CHEBI:29105"/>
    </cofactor>
</comment>
<feature type="binding site" evidence="10 14">
    <location>
        <begin position="197"/>
        <end position="198"/>
    </location>
    <ligand>
        <name>substrate</name>
    </ligand>
</feature>
<dbReference type="HAMAP" id="MF_02227">
    <property type="entry name" value="RPE"/>
    <property type="match status" value="1"/>
</dbReference>
<evidence type="ECO:0000256" key="7">
    <source>
        <dbReference type="ARBA" id="ARBA00013188"/>
    </source>
</evidence>
<keyword evidence="13" id="KW-0464">Manganese</keyword>
<evidence type="ECO:0000313" key="16">
    <source>
        <dbReference type="EMBL" id="SHK96160.1"/>
    </source>
</evidence>
<feature type="binding site" evidence="10 13">
    <location>
        <position position="35"/>
    </location>
    <ligand>
        <name>a divalent metal cation</name>
        <dbReference type="ChEBI" id="CHEBI:60240"/>
    </ligand>
</feature>
<keyword evidence="8 10" id="KW-0479">Metal-binding</keyword>
<dbReference type="Pfam" id="PF00834">
    <property type="entry name" value="Ribul_P_3_epim"/>
    <property type="match status" value="1"/>
</dbReference>
<dbReference type="NCBIfam" id="TIGR01163">
    <property type="entry name" value="rpe"/>
    <property type="match status" value="1"/>
</dbReference>
<dbReference type="PROSITE" id="PS01086">
    <property type="entry name" value="RIBUL_P_3_EPIMER_2"/>
    <property type="match status" value="1"/>
</dbReference>